<dbReference type="PANTHER" id="PTHR11785">
    <property type="entry name" value="AMINO ACID TRANSPORTER"/>
    <property type="match status" value="1"/>
</dbReference>
<dbReference type="InterPro" id="IPR050598">
    <property type="entry name" value="AminoAcid_Transporter"/>
</dbReference>
<feature type="transmembrane region" description="Helical" evidence="1">
    <location>
        <begin position="77"/>
        <end position="99"/>
    </location>
</feature>
<evidence type="ECO:0000313" key="2">
    <source>
        <dbReference type="EMBL" id="KAG8231922.1"/>
    </source>
</evidence>
<accession>A0A8K0P3N5</accession>
<organism evidence="2 3">
    <name type="scientific">Ladona fulva</name>
    <name type="common">Scarce chaser dragonfly</name>
    <name type="synonym">Libellula fulva</name>
    <dbReference type="NCBI Taxonomy" id="123851"/>
    <lineage>
        <taxon>Eukaryota</taxon>
        <taxon>Metazoa</taxon>
        <taxon>Ecdysozoa</taxon>
        <taxon>Arthropoda</taxon>
        <taxon>Hexapoda</taxon>
        <taxon>Insecta</taxon>
        <taxon>Pterygota</taxon>
        <taxon>Palaeoptera</taxon>
        <taxon>Odonata</taxon>
        <taxon>Epiprocta</taxon>
        <taxon>Anisoptera</taxon>
        <taxon>Libelluloidea</taxon>
        <taxon>Libellulidae</taxon>
        <taxon>Ladona</taxon>
    </lineage>
</organism>
<dbReference type="Proteomes" id="UP000792457">
    <property type="component" value="Unassembled WGS sequence"/>
</dbReference>
<keyword evidence="3" id="KW-1185">Reference proteome</keyword>
<dbReference type="OrthoDB" id="3257095at2759"/>
<reference evidence="2" key="2">
    <citation type="submission" date="2017-10" db="EMBL/GenBank/DDBJ databases">
        <title>Ladona fulva Genome sequencing and assembly.</title>
        <authorList>
            <person name="Murali S."/>
            <person name="Richards S."/>
            <person name="Bandaranaike D."/>
            <person name="Bellair M."/>
            <person name="Blankenburg K."/>
            <person name="Chao H."/>
            <person name="Dinh H."/>
            <person name="Doddapaneni H."/>
            <person name="Dugan-Rocha S."/>
            <person name="Elkadiri S."/>
            <person name="Gnanaolivu R."/>
            <person name="Hernandez B."/>
            <person name="Skinner E."/>
            <person name="Javaid M."/>
            <person name="Lee S."/>
            <person name="Li M."/>
            <person name="Ming W."/>
            <person name="Munidasa M."/>
            <person name="Muniz J."/>
            <person name="Nguyen L."/>
            <person name="Hughes D."/>
            <person name="Osuji N."/>
            <person name="Pu L.-L."/>
            <person name="Puazo M."/>
            <person name="Qu C."/>
            <person name="Quiroz J."/>
            <person name="Raj R."/>
            <person name="Weissenberger G."/>
            <person name="Xin Y."/>
            <person name="Zou X."/>
            <person name="Han Y."/>
            <person name="Worley K."/>
            <person name="Muzny D."/>
            <person name="Gibbs R."/>
        </authorList>
    </citation>
    <scope>NUCLEOTIDE SEQUENCE</scope>
    <source>
        <strain evidence="2">Sampled in the wild</strain>
    </source>
</reference>
<feature type="transmembrane region" description="Helical" evidence="1">
    <location>
        <begin position="45"/>
        <end position="65"/>
    </location>
</feature>
<keyword evidence="1" id="KW-0472">Membrane</keyword>
<proteinExistence type="predicted"/>
<dbReference type="Gene3D" id="1.20.1740.10">
    <property type="entry name" value="Amino acid/polyamine transporter I"/>
    <property type="match status" value="1"/>
</dbReference>
<reference evidence="2" key="1">
    <citation type="submission" date="2013-04" db="EMBL/GenBank/DDBJ databases">
        <authorList>
            <person name="Qu J."/>
            <person name="Murali S.C."/>
            <person name="Bandaranaike D."/>
            <person name="Bellair M."/>
            <person name="Blankenburg K."/>
            <person name="Chao H."/>
            <person name="Dinh H."/>
            <person name="Doddapaneni H."/>
            <person name="Downs B."/>
            <person name="Dugan-Rocha S."/>
            <person name="Elkadiri S."/>
            <person name="Gnanaolivu R.D."/>
            <person name="Hernandez B."/>
            <person name="Javaid M."/>
            <person name="Jayaseelan J.C."/>
            <person name="Lee S."/>
            <person name="Li M."/>
            <person name="Ming W."/>
            <person name="Munidasa M."/>
            <person name="Muniz J."/>
            <person name="Nguyen L."/>
            <person name="Ongeri F."/>
            <person name="Osuji N."/>
            <person name="Pu L.-L."/>
            <person name="Puazo M."/>
            <person name="Qu C."/>
            <person name="Quiroz J."/>
            <person name="Raj R."/>
            <person name="Weissenberger G."/>
            <person name="Xin Y."/>
            <person name="Zou X."/>
            <person name="Han Y."/>
            <person name="Richards S."/>
            <person name="Worley K."/>
            <person name="Muzny D."/>
            <person name="Gibbs R."/>
        </authorList>
    </citation>
    <scope>NUCLEOTIDE SEQUENCE</scope>
    <source>
        <strain evidence="2">Sampled in the wild</strain>
    </source>
</reference>
<dbReference type="EMBL" id="KZ308583">
    <property type="protein sequence ID" value="KAG8231922.1"/>
    <property type="molecule type" value="Genomic_DNA"/>
</dbReference>
<comment type="caution">
    <text evidence="2">The sequence shown here is derived from an EMBL/GenBank/DDBJ whole genome shotgun (WGS) entry which is preliminary data.</text>
</comment>
<dbReference type="AlphaFoldDB" id="A0A8K0P3N5"/>
<protein>
    <submittedName>
        <fullName evidence="2">Uncharacterized protein</fullName>
    </submittedName>
</protein>
<evidence type="ECO:0000256" key="1">
    <source>
        <dbReference type="SAM" id="Phobius"/>
    </source>
</evidence>
<dbReference type="GO" id="GO:0015179">
    <property type="term" value="F:L-amino acid transmembrane transporter activity"/>
    <property type="evidence" value="ECO:0007669"/>
    <property type="project" value="TreeGrafter"/>
</dbReference>
<dbReference type="PANTHER" id="PTHR11785:SF240">
    <property type="entry name" value="LD25378P"/>
    <property type="match status" value="1"/>
</dbReference>
<evidence type="ECO:0000313" key="3">
    <source>
        <dbReference type="Proteomes" id="UP000792457"/>
    </source>
</evidence>
<keyword evidence="1" id="KW-0812">Transmembrane</keyword>
<name>A0A8K0P3N5_LADFU</name>
<gene>
    <name evidence="2" type="ORF">J437_LFUL011391</name>
</gene>
<keyword evidence="1" id="KW-1133">Transmembrane helix</keyword>
<sequence>MPTLHIFRYRRALRLKNKSVPNGDTEGGRDGGGGGDGRVCMKKELGLVNGVAIIVGVIIGAGIFVSPKGVLKSSGSVLMALVVWILSGILSMIGALCYAELGKLVVSDTLTLQYLVHFDGLRQRRR</sequence>